<keyword evidence="2" id="KW-0150">Chloroplast</keyword>
<evidence type="ECO:0000313" key="2">
    <source>
        <dbReference type="EMBL" id="ARO90507.1"/>
    </source>
</evidence>
<gene>
    <name evidence="2" type="primary">ycf80</name>
</gene>
<dbReference type="GeneID" id="32891329"/>
<reference evidence="2" key="1">
    <citation type="submission" date="2017-03" db="EMBL/GenBank/DDBJ databases">
        <title>The new red algal subphylum Proteorhodophytina comprises the largest and most divergent plastid genomes known.</title>
        <authorList>
            <person name="Munoz-Gomez S.A."/>
            <person name="Mejia-Franco F.G."/>
            <person name="Durnin K."/>
            <person name="Morgan C."/>
            <person name="Grisdale C.J."/>
            <person name="Archibald J.M."/>
            <person name="Slamovits C.H."/>
        </authorList>
    </citation>
    <scope>NUCLEOTIDE SEQUENCE</scope>
    <source>
        <strain evidence="2">UTEX LB2858</strain>
    </source>
</reference>
<evidence type="ECO:0000256" key="1">
    <source>
        <dbReference type="SAM" id="SignalP"/>
    </source>
</evidence>
<feature type="signal peptide" evidence="1">
    <location>
        <begin position="1"/>
        <end position="18"/>
    </location>
</feature>
<sequence length="514" mass="61542">MKIVTHLFIFVLFSPVHFLLNSVLQEKYNIEKINFSIVAFLSANHQLKYLEPMIYSNNEDIIYSSQVLAELPNNIKASYLQRLTEQLKHHNKWPNNFITSYWNQILLVSLPNSSKNLMQLKINLNSDRINQTKKAKEISEVLTFTQNWHRQILKDLSTGRLNLDMLIDQNSIINLSNSHDNHINYLWHKGLNFPLPKRLNFLKRNKRTVGWPNDIHKSIIKNLNFSAVLIPVNSFNEMIFCLPDIQLRQNFIDKLFFAYFDSFIWRQDSISTPLQQGFFFFHPEDAKEFILKSEELYPRSSERYGPLQLFPLRLSTAYEWIRSSRPRLQFRLIPDVKEIGNLLFKYRYYKNITFHPSQTITKNEFQGVPIYMIQPLLIEYNKKKILLRYSIVSDQYKSNIDRQFLFTSLHTAYDAWRSYRSQYLHCDLPNKPNILVYNLESYIRDCEKNFFDYCKDFTVIQNNDLVNIIKTNSSINHNRIESFYLYDIMPVLKKLTLWSKYCFWAFTTRKKPDW</sequence>
<dbReference type="RefSeq" id="YP_009369819.1">
    <property type="nucleotide sequence ID" value="NC_034776.1"/>
</dbReference>
<feature type="chain" id="PRO_5012983806" evidence="1">
    <location>
        <begin position="19"/>
        <end position="514"/>
    </location>
</feature>
<proteinExistence type="predicted"/>
<accession>A0A1Y9TLN3</accession>
<protein>
    <submittedName>
        <fullName evidence="2">Conserved hypothetical plastid protein</fullName>
    </submittedName>
</protein>
<keyword evidence="2" id="KW-0934">Plastid</keyword>
<geneLocation type="chloroplast" evidence="2"/>
<dbReference type="AlphaFoldDB" id="A0A1Y9TLN3"/>
<dbReference type="EMBL" id="KY709208">
    <property type="protein sequence ID" value="ARO90507.1"/>
    <property type="molecule type" value="Genomic_DNA"/>
</dbReference>
<organism evidence="2">
    <name type="scientific">Boldia erythrosiphon</name>
    <dbReference type="NCBI Taxonomy" id="74908"/>
    <lineage>
        <taxon>Eukaryota</taxon>
        <taxon>Rhodophyta</taxon>
        <taxon>Compsopogonophyceae</taxon>
        <taxon>Compsopogonales</taxon>
        <taxon>Boldiaceae</taxon>
        <taxon>Boldia</taxon>
    </lineage>
</organism>
<name>A0A1Y9TLN3_9RHOD</name>
<keyword evidence="1" id="KW-0732">Signal</keyword>